<feature type="binding site" evidence="10">
    <location>
        <position position="455"/>
    </location>
    <ligand>
        <name>(6S)-5-formyl-5,6,7,8-tetrahydrofolate</name>
        <dbReference type="ChEBI" id="CHEBI:57457"/>
    </ligand>
</feature>
<comment type="subunit">
    <text evidence="10">Homodimer. Heterotetramer of two MnmE and two MnmG subunits.</text>
</comment>
<feature type="binding site" evidence="10">
    <location>
        <position position="257"/>
    </location>
    <ligand>
        <name>Mg(2+)</name>
        <dbReference type="ChEBI" id="CHEBI:18420"/>
    </ligand>
</feature>
<feature type="binding site" evidence="10">
    <location>
        <position position="26"/>
    </location>
    <ligand>
        <name>(6S)-5-formyl-5,6,7,8-tetrahydrofolate</name>
        <dbReference type="ChEBI" id="CHEBI:57457"/>
    </ligand>
</feature>
<dbReference type="InterPro" id="IPR018948">
    <property type="entry name" value="GTP-bd_TrmE_N"/>
</dbReference>
<dbReference type="Pfam" id="PF10396">
    <property type="entry name" value="TrmE_N"/>
    <property type="match status" value="1"/>
</dbReference>
<keyword evidence="9 10" id="KW-0342">GTP-binding</keyword>
<dbReference type="NCBIfam" id="TIGR00450">
    <property type="entry name" value="mnmE_trmE_thdF"/>
    <property type="match status" value="1"/>
</dbReference>
<dbReference type="InterPro" id="IPR006073">
    <property type="entry name" value="GTP-bd"/>
</dbReference>
<dbReference type="SUPFAM" id="SSF52540">
    <property type="entry name" value="P-loop containing nucleoside triphosphate hydrolases"/>
    <property type="match status" value="1"/>
</dbReference>
<evidence type="ECO:0000256" key="4">
    <source>
        <dbReference type="ARBA" id="ARBA00022723"/>
    </source>
</evidence>
<evidence type="ECO:0000256" key="8">
    <source>
        <dbReference type="ARBA" id="ARBA00022958"/>
    </source>
</evidence>
<dbReference type="InterPro" id="IPR025867">
    <property type="entry name" value="MnmE_helical"/>
</dbReference>
<feature type="binding site" evidence="10">
    <location>
        <position position="253"/>
    </location>
    <ligand>
        <name>K(+)</name>
        <dbReference type="ChEBI" id="CHEBI:29103"/>
    </ligand>
</feature>
<keyword evidence="8 10" id="KW-0630">Potassium</keyword>
<evidence type="ECO:0000313" key="13">
    <source>
        <dbReference type="EMBL" id="HIT98059.1"/>
    </source>
</evidence>
<feature type="binding site" evidence="10">
    <location>
        <position position="251"/>
    </location>
    <ligand>
        <name>K(+)</name>
        <dbReference type="ChEBI" id="CHEBI:29103"/>
    </ligand>
</feature>
<comment type="cofactor">
    <cofactor evidence="10">
        <name>K(+)</name>
        <dbReference type="ChEBI" id="CHEBI:29103"/>
    </cofactor>
    <text evidence="10">Binds 1 potassium ion per subunit.</text>
</comment>
<dbReference type="NCBIfam" id="NF003661">
    <property type="entry name" value="PRK05291.1-3"/>
    <property type="match status" value="1"/>
</dbReference>
<feature type="binding site" evidence="10">
    <location>
        <begin position="232"/>
        <end position="237"/>
    </location>
    <ligand>
        <name>GTP</name>
        <dbReference type="ChEBI" id="CHEBI:37565"/>
    </ligand>
</feature>
<dbReference type="Pfam" id="PF01926">
    <property type="entry name" value="MMR_HSR1"/>
    <property type="match status" value="1"/>
</dbReference>
<evidence type="ECO:0000256" key="10">
    <source>
        <dbReference type="HAMAP-Rule" id="MF_00379"/>
    </source>
</evidence>
<comment type="subcellular location">
    <subcellularLocation>
        <location evidence="10">Cytoplasm</location>
    </subcellularLocation>
</comment>
<keyword evidence="5 10" id="KW-0547">Nucleotide-binding</keyword>
<evidence type="ECO:0000256" key="9">
    <source>
        <dbReference type="ARBA" id="ARBA00023134"/>
    </source>
</evidence>
<dbReference type="CDD" id="cd14858">
    <property type="entry name" value="TrmE_N"/>
    <property type="match status" value="1"/>
</dbReference>
<keyword evidence="7 10" id="KW-0460">Magnesium</keyword>
<reference evidence="13" key="2">
    <citation type="journal article" date="2021" name="PeerJ">
        <title>Extensive microbial diversity within the chicken gut microbiome revealed by metagenomics and culture.</title>
        <authorList>
            <person name="Gilroy R."/>
            <person name="Ravi A."/>
            <person name="Getino M."/>
            <person name="Pursley I."/>
            <person name="Horton D.L."/>
            <person name="Alikhan N.F."/>
            <person name="Baker D."/>
            <person name="Gharbi K."/>
            <person name="Hall N."/>
            <person name="Watson M."/>
            <person name="Adriaenssens E.M."/>
            <person name="Foster-Nyarko E."/>
            <person name="Jarju S."/>
            <person name="Secka A."/>
            <person name="Antonio M."/>
            <person name="Oren A."/>
            <person name="Chaudhuri R.R."/>
            <person name="La Ragione R."/>
            <person name="Hildebrand F."/>
            <person name="Pallen M.J."/>
        </authorList>
    </citation>
    <scope>NUCLEOTIDE SEQUENCE</scope>
    <source>
        <strain evidence="13">1383</strain>
    </source>
</reference>
<evidence type="ECO:0000256" key="5">
    <source>
        <dbReference type="ARBA" id="ARBA00022741"/>
    </source>
</evidence>
<dbReference type="Gene3D" id="3.30.1360.120">
    <property type="entry name" value="Probable tRNA modification gtpase trme, domain 1"/>
    <property type="match status" value="1"/>
</dbReference>
<feature type="binding site" evidence="10">
    <location>
        <position position="232"/>
    </location>
    <ligand>
        <name>K(+)</name>
        <dbReference type="ChEBI" id="CHEBI:29103"/>
    </ligand>
</feature>
<accession>A0A9D1KU55</accession>
<dbReference type="PANTHER" id="PTHR42714:SF2">
    <property type="entry name" value="TRNA MODIFICATION GTPASE GTPBP3, MITOCHONDRIAL"/>
    <property type="match status" value="1"/>
</dbReference>
<dbReference type="Gene3D" id="1.20.120.430">
    <property type="entry name" value="tRNA modification GTPase MnmE domain 2"/>
    <property type="match status" value="1"/>
</dbReference>
<comment type="caution">
    <text evidence="10">Lacks conserved residue(s) required for the propagation of feature annotation.</text>
</comment>
<evidence type="ECO:0000256" key="6">
    <source>
        <dbReference type="ARBA" id="ARBA00022801"/>
    </source>
</evidence>
<dbReference type="GO" id="GO:0003924">
    <property type="term" value="F:GTPase activity"/>
    <property type="evidence" value="ECO:0007669"/>
    <property type="project" value="UniProtKB-UniRule"/>
</dbReference>
<evidence type="ECO:0000256" key="11">
    <source>
        <dbReference type="RuleBase" id="RU003313"/>
    </source>
</evidence>
<dbReference type="GO" id="GO:0030488">
    <property type="term" value="P:tRNA methylation"/>
    <property type="evidence" value="ECO:0007669"/>
    <property type="project" value="TreeGrafter"/>
</dbReference>
<comment type="similarity">
    <text evidence="1 10 11">Belongs to the TRAFAC class TrmE-Era-EngA-EngB-Septin-like GTPase superfamily. TrmE GTPase family.</text>
</comment>
<feature type="binding site" evidence="10">
    <location>
        <position position="256"/>
    </location>
    <ligand>
        <name>K(+)</name>
        <dbReference type="ChEBI" id="CHEBI:29103"/>
    </ligand>
</feature>
<organism evidence="13 14">
    <name type="scientific">Candidatus Merdimorpha stercoravium</name>
    <dbReference type="NCBI Taxonomy" id="2840863"/>
    <lineage>
        <taxon>Bacteria</taxon>
        <taxon>Pseudomonadati</taxon>
        <taxon>Bacteroidota</taxon>
        <taxon>Flavobacteriia</taxon>
        <taxon>Flavobacteriales</taxon>
        <taxon>Candidatus Merdimorpha</taxon>
    </lineage>
</organism>
<dbReference type="GO" id="GO:0005525">
    <property type="term" value="F:GTP binding"/>
    <property type="evidence" value="ECO:0007669"/>
    <property type="project" value="UniProtKB-UniRule"/>
</dbReference>
<protein>
    <recommendedName>
        <fullName evidence="10">tRNA modification GTPase MnmE</fullName>
        <ecNumber evidence="10">3.6.-.-</ecNumber>
    </recommendedName>
</protein>
<reference evidence="13" key="1">
    <citation type="submission" date="2020-10" db="EMBL/GenBank/DDBJ databases">
        <authorList>
            <person name="Gilroy R."/>
        </authorList>
    </citation>
    <scope>NUCLEOTIDE SEQUENCE</scope>
    <source>
        <strain evidence="13">1383</strain>
    </source>
</reference>
<sequence>MIRDTFNDTIAALSTPAGVGAIALVRLSGPDAVQIVSGVFSGRSDLRKVASHTAHFGTVFDGEDILDEVVATVFRAPHSYTGEDVVEIACHGSLFIQQRLLELLVRRGARLATGGEFTKRAFLNGRMDLSQAEAVADLIASESYAAHATAVSQMRGGYSQRISGLRGQLLEFASLVELELDFSDQDVEFADRTRLSALLSEVRGTLQQLADSFSLGNAIRNGIPVAIAGEPNVGKSTLLNALLGEEKAIVSPIAGTTRDTIEDRITISGFVFRFIDTAGLRSTDDTVERMGIERAYHKIEQASVVICVLDATDFPPERRQRFFAFRDKYRDKRLVVVWNKVDELSGALPVDIPGALSISARTGFGLDALRQRLTDFVGQGEVSDRTIVTNARHYDALVRALHSIDCVETGLSNGLSGDLLAVDLRQAIDALAEITGDITDDDILGSIFSKFCIGK</sequence>
<dbReference type="FunFam" id="3.40.50.300:FF:001376">
    <property type="entry name" value="tRNA modification GTPase MnmE"/>
    <property type="match status" value="1"/>
</dbReference>
<feature type="binding site" evidence="10">
    <location>
        <begin position="359"/>
        <end position="361"/>
    </location>
    <ligand>
        <name>GTP</name>
        <dbReference type="ChEBI" id="CHEBI:37565"/>
    </ligand>
</feature>
<dbReference type="AlphaFoldDB" id="A0A9D1KU55"/>
<dbReference type="InterPro" id="IPR004520">
    <property type="entry name" value="GTPase_MnmE"/>
</dbReference>
<dbReference type="InterPro" id="IPR027368">
    <property type="entry name" value="MnmE_dom2"/>
</dbReference>
<evidence type="ECO:0000256" key="1">
    <source>
        <dbReference type="ARBA" id="ARBA00011043"/>
    </source>
</evidence>
<gene>
    <name evidence="10 13" type="primary">mnmE</name>
    <name evidence="10" type="synonym">trmE</name>
    <name evidence="13" type="ORF">IAC44_04385</name>
</gene>
<feature type="domain" description="TrmE-type G" evidence="12">
    <location>
        <begin position="222"/>
        <end position="378"/>
    </location>
</feature>
<evidence type="ECO:0000256" key="3">
    <source>
        <dbReference type="ARBA" id="ARBA00022694"/>
    </source>
</evidence>
<keyword evidence="3 10" id="KW-0819">tRNA processing</keyword>
<dbReference type="GO" id="GO:0002098">
    <property type="term" value="P:tRNA wobble uridine modification"/>
    <property type="evidence" value="ECO:0007669"/>
    <property type="project" value="TreeGrafter"/>
</dbReference>
<feature type="binding site" evidence="10">
    <location>
        <begin position="276"/>
        <end position="279"/>
    </location>
    <ligand>
        <name>GTP</name>
        <dbReference type="ChEBI" id="CHEBI:37565"/>
    </ligand>
</feature>
<dbReference type="FunFam" id="3.30.1360.120:FF:000003">
    <property type="entry name" value="tRNA modification GTPase MnmE"/>
    <property type="match status" value="1"/>
</dbReference>
<dbReference type="PANTHER" id="PTHR42714">
    <property type="entry name" value="TRNA MODIFICATION GTPASE GTPBP3"/>
    <property type="match status" value="1"/>
</dbReference>
<dbReference type="InterPro" id="IPR027266">
    <property type="entry name" value="TrmE/GcvT-like"/>
</dbReference>
<feature type="binding site" evidence="10">
    <location>
        <position position="236"/>
    </location>
    <ligand>
        <name>Mg(2+)</name>
        <dbReference type="ChEBI" id="CHEBI:18420"/>
    </ligand>
</feature>
<dbReference type="HAMAP" id="MF_00379">
    <property type="entry name" value="GTPase_MnmE"/>
    <property type="match status" value="1"/>
</dbReference>
<feature type="binding site" evidence="10">
    <location>
        <position position="87"/>
    </location>
    <ligand>
        <name>(6S)-5-formyl-5,6,7,8-tetrahydrofolate</name>
        <dbReference type="ChEBI" id="CHEBI:57457"/>
    </ligand>
</feature>
<evidence type="ECO:0000259" key="12">
    <source>
        <dbReference type="PROSITE" id="PS51709"/>
    </source>
</evidence>
<evidence type="ECO:0000256" key="2">
    <source>
        <dbReference type="ARBA" id="ARBA00022490"/>
    </source>
</evidence>
<keyword evidence="4 10" id="KW-0479">Metal-binding</keyword>
<dbReference type="GO" id="GO:0005829">
    <property type="term" value="C:cytosol"/>
    <property type="evidence" value="ECO:0007669"/>
    <property type="project" value="TreeGrafter"/>
</dbReference>
<dbReference type="GO" id="GO:0042802">
    <property type="term" value="F:identical protein binding"/>
    <property type="evidence" value="ECO:0007669"/>
    <property type="project" value="UniProtKB-ARBA"/>
</dbReference>
<evidence type="ECO:0000256" key="7">
    <source>
        <dbReference type="ARBA" id="ARBA00022842"/>
    </source>
</evidence>
<dbReference type="InterPro" id="IPR031168">
    <property type="entry name" value="G_TrmE"/>
</dbReference>
<comment type="caution">
    <text evidence="13">The sequence shown here is derived from an EMBL/GenBank/DDBJ whole genome shotgun (WGS) entry which is preliminary data.</text>
</comment>
<dbReference type="GO" id="GO:0046872">
    <property type="term" value="F:metal ion binding"/>
    <property type="evidence" value="ECO:0007669"/>
    <property type="project" value="UniProtKB-KW"/>
</dbReference>
<dbReference type="Pfam" id="PF12631">
    <property type="entry name" value="MnmE_helical"/>
    <property type="match status" value="1"/>
</dbReference>
<dbReference type="PROSITE" id="PS51709">
    <property type="entry name" value="G_TRME"/>
    <property type="match status" value="1"/>
</dbReference>
<feature type="binding site" evidence="10">
    <location>
        <begin position="251"/>
        <end position="257"/>
    </location>
    <ligand>
        <name>GTP</name>
        <dbReference type="ChEBI" id="CHEBI:37565"/>
    </ligand>
</feature>
<evidence type="ECO:0000313" key="14">
    <source>
        <dbReference type="Proteomes" id="UP000824161"/>
    </source>
</evidence>
<keyword evidence="2 10" id="KW-0963">Cytoplasm</keyword>
<dbReference type="NCBIfam" id="TIGR00231">
    <property type="entry name" value="small_GTP"/>
    <property type="match status" value="1"/>
</dbReference>
<feature type="binding site" evidence="10">
    <location>
        <position position="126"/>
    </location>
    <ligand>
        <name>(6S)-5-formyl-5,6,7,8-tetrahydrofolate</name>
        <dbReference type="ChEBI" id="CHEBI:57457"/>
    </ligand>
</feature>
<dbReference type="InterPro" id="IPR027417">
    <property type="entry name" value="P-loop_NTPase"/>
</dbReference>
<keyword evidence="6 10" id="KW-0378">Hydrolase</keyword>
<dbReference type="EMBL" id="DVLY01000102">
    <property type="protein sequence ID" value="HIT98059.1"/>
    <property type="molecule type" value="Genomic_DNA"/>
</dbReference>
<dbReference type="SUPFAM" id="SSF116878">
    <property type="entry name" value="TrmE connector domain"/>
    <property type="match status" value="1"/>
</dbReference>
<dbReference type="CDD" id="cd04164">
    <property type="entry name" value="trmE"/>
    <property type="match status" value="1"/>
</dbReference>
<dbReference type="EC" id="3.6.-.-" evidence="10"/>
<dbReference type="Proteomes" id="UP000824161">
    <property type="component" value="Unassembled WGS sequence"/>
</dbReference>
<comment type="function">
    <text evidence="10">Exhibits a very high intrinsic GTPase hydrolysis rate. Involved in the addition of a carboxymethylaminomethyl (cmnm) group at the wobble position (U34) of certain tRNAs, forming tRNA-cmnm(5)s(2)U34.</text>
</comment>
<dbReference type="Gene3D" id="3.40.50.300">
    <property type="entry name" value="P-loop containing nucleotide triphosphate hydrolases"/>
    <property type="match status" value="1"/>
</dbReference>
<dbReference type="InterPro" id="IPR005225">
    <property type="entry name" value="Small_GTP-bd"/>
</dbReference>
<proteinExistence type="inferred from homology"/>
<name>A0A9D1KU55_9FLAO</name>